<keyword evidence="2" id="KW-1185">Reference proteome</keyword>
<dbReference type="AlphaFoldDB" id="A0A8J8SYP6"/>
<comment type="caution">
    <text evidence="1">The sequence shown here is derived from an EMBL/GenBank/DDBJ whole genome shotgun (WGS) entry which is preliminary data.</text>
</comment>
<accession>A0A8J8SYP6</accession>
<gene>
    <name evidence="1" type="ORF">FGO68_gene11706</name>
</gene>
<reference evidence="1" key="1">
    <citation type="submission" date="2019-06" db="EMBL/GenBank/DDBJ databases">
        <authorList>
            <person name="Zheng W."/>
        </authorList>
    </citation>
    <scope>NUCLEOTIDE SEQUENCE</scope>
    <source>
        <strain evidence="1">QDHG01</strain>
    </source>
</reference>
<evidence type="ECO:0000313" key="2">
    <source>
        <dbReference type="Proteomes" id="UP000785679"/>
    </source>
</evidence>
<dbReference type="EMBL" id="RRYP01014902">
    <property type="protein sequence ID" value="TNV75752.1"/>
    <property type="molecule type" value="Genomic_DNA"/>
</dbReference>
<protein>
    <submittedName>
        <fullName evidence="1">Uncharacterized protein</fullName>
    </submittedName>
</protein>
<organism evidence="1 2">
    <name type="scientific">Halteria grandinella</name>
    <dbReference type="NCBI Taxonomy" id="5974"/>
    <lineage>
        <taxon>Eukaryota</taxon>
        <taxon>Sar</taxon>
        <taxon>Alveolata</taxon>
        <taxon>Ciliophora</taxon>
        <taxon>Intramacronucleata</taxon>
        <taxon>Spirotrichea</taxon>
        <taxon>Stichotrichia</taxon>
        <taxon>Sporadotrichida</taxon>
        <taxon>Halteriidae</taxon>
        <taxon>Halteria</taxon>
    </lineage>
</organism>
<sequence length="208" mass="24207">MKKLADIIQDHLPLVVHVLKSIKEMHDAKIAPFNQETKPLFAPPQVQVAQQISVSSAEEQKELPPQMPPGLLSRQEIAPLVNQLDDLRVEDKCREYERAREEGNDQQLRDGEIQIEEEQIDENDEQETEEEKLERVDKIVDEVWKRRRCADLISFQSALFVADCAAVMLDTHNNEISENLSHLYENNGMLIIDKPSMKYFIVTYYYDR</sequence>
<name>A0A8J8SYP6_HALGN</name>
<dbReference type="Proteomes" id="UP000785679">
    <property type="component" value="Unassembled WGS sequence"/>
</dbReference>
<proteinExistence type="predicted"/>
<evidence type="ECO:0000313" key="1">
    <source>
        <dbReference type="EMBL" id="TNV75752.1"/>
    </source>
</evidence>